<dbReference type="InterPro" id="IPR032030">
    <property type="entry name" value="YscD_cytoplasmic_dom"/>
</dbReference>
<dbReference type="InterPro" id="IPR003593">
    <property type="entry name" value="AAA+_ATPase"/>
</dbReference>
<dbReference type="InterPro" id="IPR025662">
    <property type="entry name" value="Sigma_54_int_dom_ATP-bd_1"/>
</dbReference>
<dbReference type="InterPro" id="IPR000253">
    <property type="entry name" value="FHA_dom"/>
</dbReference>
<dbReference type="Gene3D" id="2.60.200.20">
    <property type="match status" value="1"/>
</dbReference>
<dbReference type="GO" id="GO:0006355">
    <property type="term" value="P:regulation of DNA-templated transcription"/>
    <property type="evidence" value="ECO:0007669"/>
    <property type="project" value="InterPro"/>
</dbReference>
<dbReference type="EMBL" id="JPMI01000209">
    <property type="protein sequence ID" value="KFA90475.1"/>
    <property type="molecule type" value="Genomic_DNA"/>
</dbReference>
<dbReference type="AlphaFoldDB" id="A0A084SPU0"/>
<sequence>MGVPAAGRADGPAMVDCRTMSSGKTVSDRPIGLPIRTLFIEVVGGPDQGASHTAGDETVTVGTAESNELRLTDPTVSRYHLELSRKGDRVAITDLGSTNGTGVGTALLERGTVAPGTIVTLGRTSLRVGDGPTRTLSLHDSGALGPLRGQSAPMRRLMAQILRAAQTDASVLLQGESGTGKELIARALHDQSPRAHKPFVTLDCGVISPGLVASELFGHERGAFTGADRRHLGVFERAQGGTLFLDEIGELSPTLQTALLGVLERRRFRRLGGTEELSVDVRVVSATHRDLRAEVNANTFRLDLYYRLAVVRLEVPPLHQREEDIPLLVEHFLNEAGYAGPVAALVPPPLMATLQTHRWPGNVRELRNYVEAILAMGEPPSLEQTAGGPGAAHPPPAPSVVLPLEHSYREARQKVLGDFEVQFLKALMERAGSNVSLAARLAQMDRSYLIDLLHRHQLR</sequence>
<dbReference type="Pfam" id="PF16697">
    <property type="entry name" value="Yop-YscD_cpl"/>
    <property type="match status" value="1"/>
</dbReference>
<dbReference type="Pfam" id="PF25601">
    <property type="entry name" value="AAA_lid_14"/>
    <property type="match status" value="1"/>
</dbReference>
<evidence type="ECO:0008006" key="10">
    <source>
        <dbReference type="Google" id="ProtNLM"/>
    </source>
</evidence>
<dbReference type="InterPro" id="IPR008984">
    <property type="entry name" value="SMAD_FHA_dom_sf"/>
</dbReference>
<dbReference type="PROSITE" id="PS50045">
    <property type="entry name" value="SIGMA54_INTERACT_4"/>
    <property type="match status" value="1"/>
</dbReference>
<protein>
    <recommendedName>
        <fullName evidence="10">ATPase AAA</fullName>
    </recommendedName>
</protein>
<dbReference type="PROSITE" id="PS50006">
    <property type="entry name" value="FHA_DOMAIN"/>
    <property type="match status" value="1"/>
</dbReference>
<dbReference type="PROSITE" id="PS00688">
    <property type="entry name" value="SIGMA54_INTERACT_3"/>
    <property type="match status" value="1"/>
</dbReference>
<keyword evidence="3" id="KW-0805">Transcription regulation</keyword>
<organism evidence="8 9">
    <name type="scientific">Archangium violaceum Cb vi76</name>
    <dbReference type="NCBI Taxonomy" id="1406225"/>
    <lineage>
        <taxon>Bacteria</taxon>
        <taxon>Pseudomonadati</taxon>
        <taxon>Myxococcota</taxon>
        <taxon>Myxococcia</taxon>
        <taxon>Myxococcales</taxon>
        <taxon>Cystobacterineae</taxon>
        <taxon>Archangiaceae</taxon>
        <taxon>Archangium</taxon>
    </lineage>
</organism>
<dbReference type="PANTHER" id="PTHR32071:SF116">
    <property type="entry name" value="TRANSCRIPTIONAL REGULATORY PROTEIN GLRR"/>
    <property type="match status" value="1"/>
</dbReference>
<dbReference type="SUPFAM" id="SSF49879">
    <property type="entry name" value="SMAD/FHA domain"/>
    <property type="match status" value="1"/>
</dbReference>
<dbReference type="InterPro" id="IPR027417">
    <property type="entry name" value="P-loop_NTPase"/>
</dbReference>
<evidence type="ECO:0000256" key="2">
    <source>
        <dbReference type="ARBA" id="ARBA00022840"/>
    </source>
</evidence>
<dbReference type="CDD" id="cd00009">
    <property type="entry name" value="AAA"/>
    <property type="match status" value="1"/>
</dbReference>
<dbReference type="InterPro" id="IPR025943">
    <property type="entry name" value="Sigma_54_int_dom_ATP-bd_2"/>
</dbReference>
<comment type="caution">
    <text evidence="8">The sequence shown here is derived from an EMBL/GenBank/DDBJ whole genome shotgun (WGS) entry which is preliminary data.</text>
</comment>
<evidence type="ECO:0000313" key="9">
    <source>
        <dbReference type="Proteomes" id="UP000028547"/>
    </source>
</evidence>
<dbReference type="GO" id="GO:0005524">
    <property type="term" value="F:ATP binding"/>
    <property type="evidence" value="ECO:0007669"/>
    <property type="project" value="UniProtKB-KW"/>
</dbReference>
<dbReference type="Gene3D" id="3.40.50.300">
    <property type="entry name" value="P-loop containing nucleotide triphosphate hydrolases"/>
    <property type="match status" value="1"/>
</dbReference>
<evidence type="ECO:0000256" key="3">
    <source>
        <dbReference type="ARBA" id="ARBA00023015"/>
    </source>
</evidence>
<proteinExistence type="predicted"/>
<dbReference type="SUPFAM" id="SSF52540">
    <property type="entry name" value="P-loop containing nucleoside triphosphate hydrolases"/>
    <property type="match status" value="1"/>
</dbReference>
<evidence type="ECO:0000259" key="6">
    <source>
        <dbReference type="PROSITE" id="PS50006"/>
    </source>
</evidence>
<accession>A0A084SPU0</accession>
<evidence type="ECO:0000256" key="1">
    <source>
        <dbReference type="ARBA" id="ARBA00022741"/>
    </source>
</evidence>
<dbReference type="InterPro" id="IPR058031">
    <property type="entry name" value="AAA_lid_NorR"/>
</dbReference>
<feature type="domain" description="Sigma-54 factor interaction" evidence="7">
    <location>
        <begin position="147"/>
        <end position="375"/>
    </location>
</feature>
<dbReference type="InterPro" id="IPR025944">
    <property type="entry name" value="Sigma_54_int_dom_CS"/>
</dbReference>
<dbReference type="Pfam" id="PF00158">
    <property type="entry name" value="Sigma54_activat"/>
    <property type="match status" value="1"/>
</dbReference>
<dbReference type="GO" id="GO:0003677">
    <property type="term" value="F:DNA binding"/>
    <property type="evidence" value="ECO:0007669"/>
    <property type="project" value="UniProtKB-KW"/>
</dbReference>
<evidence type="ECO:0000259" key="7">
    <source>
        <dbReference type="PROSITE" id="PS50045"/>
    </source>
</evidence>
<keyword evidence="5" id="KW-0804">Transcription</keyword>
<dbReference type="SUPFAM" id="SSF46689">
    <property type="entry name" value="Homeodomain-like"/>
    <property type="match status" value="1"/>
</dbReference>
<name>A0A084SPU0_9BACT</name>
<dbReference type="InterPro" id="IPR009057">
    <property type="entry name" value="Homeodomain-like_sf"/>
</dbReference>
<dbReference type="Gene3D" id="1.10.10.60">
    <property type="entry name" value="Homeodomain-like"/>
    <property type="match status" value="1"/>
</dbReference>
<evidence type="ECO:0000256" key="4">
    <source>
        <dbReference type="ARBA" id="ARBA00023125"/>
    </source>
</evidence>
<gene>
    <name evidence="8" type="ORF">Q664_28210</name>
</gene>
<feature type="domain" description="FHA" evidence="6">
    <location>
        <begin position="59"/>
        <end position="108"/>
    </location>
</feature>
<keyword evidence="1" id="KW-0547">Nucleotide-binding</keyword>
<dbReference type="PROSITE" id="PS00675">
    <property type="entry name" value="SIGMA54_INTERACT_1"/>
    <property type="match status" value="1"/>
</dbReference>
<dbReference type="SMART" id="SM00240">
    <property type="entry name" value="FHA"/>
    <property type="match status" value="1"/>
</dbReference>
<reference evidence="8 9" key="1">
    <citation type="submission" date="2014-07" db="EMBL/GenBank/DDBJ databases">
        <title>Draft Genome Sequence of Gephyronic Acid Producer, Cystobacter violaceus Strain Cb vi76.</title>
        <authorList>
            <person name="Stevens D.C."/>
            <person name="Young J."/>
            <person name="Carmichael R."/>
            <person name="Tan J."/>
            <person name="Taylor R.E."/>
        </authorList>
    </citation>
    <scope>NUCLEOTIDE SEQUENCE [LARGE SCALE GENOMIC DNA]</scope>
    <source>
        <strain evidence="8 9">Cb vi76</strain>
    </source>
</reference>
<dbReference type="SMART" id="SM00382">
    <property type="entry name" value="AAA"/>
    <property type="match status" value="1"/>
</dbReference>
<keyword evidence="2" id="KW-0067">ATP-binding</keyword>
<keyword evidence="4" id="KW-0238">DNA-binding</keyword>
<dbReference type="CDD" id="cd00060">
    <property type="entry name" value="FHA"/>
    <property type="match status" value="1"/>
</dbReference>
<dbReference type="PANTHER" id="PTHR32071">
    <property type="entry name" value="TRANSCRIPTIONAL REGULATORY PROTEIN"/>
    <property type="match status" value="1"/>
</dbReference>
<dbReference type="InterPro" id="IPR002078">
    <property type="entry name" value="Sigma_54_int"/>
</dbReference>
<evidence type="ECO:0000256" key="5">
    <source>
        <dbReference type="ARBA" id="ARBA00023163"/>
    </source>
</evidence>
<evidence type="ECO:0000313" key="8">
    <source>
        <dbReference type="EMBL" id="KFA90475.1"/>
    </source>
</evidence>
<dbReference type="PROSITE" id="PS00676">
    <property type="entry name" value="SIGMA54_INTERACT_2"/>
    <property type="match status" value="1"/>
</dbReference>
<dbReference type="Gene3D" id="1.10.8.60">
    <property type="match status" value="1"/>
</dbReference>
<dbReference type="FunFam" id="3.40.50.300:FF:000006">
    <property type="entry name" value="DNA-binding transcriptional regulator NtrC"/>
    <property type="match status" value="1"/>
</dbReference>
<dbReference type="Proteomes" id="UP000028547">
    <property type="component" value="Unassembled WGS sequence"/>
</dbReference>